<dbReference type="Pfam" id="PF05729">
    <property type="entry name" value="NACHT"/>
    <property type="match status" value="1"/>
</dbReference>
<keyword evidence="5" id="KW-0547">Nucleotide-binding</keyword>
<dbReference type="InterPro" id="IPR032675">
    <property type="entry name" value="LRR_dom_sf"/>
</dbReference>
<dbReference type="PROSITE" id="PS51450">
    <property type="entry name" value="LRR"/>
    <property type="match status" value="1"/>
</dbReference>
<dbReference type="PROSITE" id="PS50188">
    <property type="entry name" value="B302_SPRY"/>
    <property type="match status" value="1"/>
</dbReference>
<dbReference type="FunFam" id="2.60.120.920:FF:000037">
    <property type="entry name" value="Si:dkey-191j3.2"/>
    <property type="match status" value="1"/>
</dbReference>
<keyword evidence="3" id="KW-0433">Leucine-rich repeat</keyword>
<dbReference type="Gene3D" id="1.10.533.10">
    <property type="entry name" value="Death Domain, Fas"/>
    <property type="match status" value="1"/>
</dbReference>
<evidence type="ECO:0000256" key="5">
    <source>
        <dbReference type="ARBA" id="ARBA00022741"/>
    </source>
</evidence>
<dbReference type="GeneTree" id="ENSGT01150000286911"/>
<evidence type="ECO:0000256" key="3">
    <source>
        <dbReference type="ARBA" id="ARBA00022614"/>
    </source>
</evidence>
<dbReference type="Pfam" id="PF17776">
    <property type="entry name" value="NLRC4_HD2"/>
    <property type="match status" value="1"/>
</dbReference>
<dbReference type="CDD" id="cd08321">
    <property type="entry name" value="Pyrin_ASC-like"/>
    <property type="match status" value="1"/>
</dbReference>
<dbReference type="Pfam" id="PF17779">
    <property type="entry name" value="WHD_NOD2"/>
    <property type="match status" value="1"/>
</dbReference>
<keyword evidence="4" id="KW-0677">Repeat</keyword>
<dbReference type="InterPro" id="IPR051261">
    <property type="entry name" value="NLR"/>
</dbReference>
<reference evidence="10 11" key="1">
    <citation type="submission" date="2020-10" db="EMBL/GenBank/DDBJ databases">
        <title>Pygocentrus nattereri (red-bellied piranha) genome, fPygNat1, primary haplotype.</title>
        <authorList>
            <person name="Myers G."/>
            <person name="Meyer A."/>
            <person name="Karagic N."/>
            <person name="Pippel M."/>
            <person name="Winkler S."/>
            <person name="Tracey A."/>
            <person name="Wood J."/>
            <person name="Formenti G."/>
            <person name="Howe K."/>
            <person name="Fedrigo O."/>
            <person name="Jarvis E.D."/>
        </authorList>
    </citation>
    <scope>NUCLEOTIDE SEQUENCE [LARGE SCALE GENOMIC DNA]</scope>
</reference>
<dbReference type="SMART" id="SM00368">
    <property type="entry name" value="LRR_RI"/>
    <property type="match status" value="5"/>
</dbReference>
<dbReference type="InterPro" id="IPR004020">
    <property type="entry name" value="DAPIN"/>
</dbReference>
<dbReference type="SUPFAM" id="SSF47986">
    <property type="entry name" value="DEATH domain"/>
    <property type="match status" value="1"/>
</dbReference>
<dbReference type="PANTHER" id="PTHR24106">
    <property type="entry name" value="NACHT, LRR AND CARD DOMAINS-CONTAINING"/>
    <property type="match status" value="1"/>
</dbReference>
<dbReference type="SMART" id="SM00589">
    <property type="entry name" value="PRY"/>
    <property type="match status" value="1"/>
</dbReference>
<gene>
    <name evidence="10" type="primary">STK31</name>
</gene>
<dbReference type="SUPFAM" id="SSF52047">
    <property type="entry name" value="RNI-like"/>
    <property type="match status" value="1"/>
</dbReference>
<protein>
    <recommendedName>
        <fullName evidence="12">B30.2/SPRY domain-containing protein</fullName>
    </recommendedName>
</protein>
<dbReference type="SMART" id="SM01288">
    <property type="entry name" value="FISNA"/>
    <property type="match status" value="1"/>
</dbReference>
<dbReference type="InterPro" id="IPR007111">
    <property type="entry name" value="NACHT_NTPase"/>
</dbReference>
<dbReference type="Gene3D" id="2.60.120.920">
    <property type="match status" value="1"/>
</dbReference>
<evidence type="ECO:0000256" key="1">
    <source>
        <dbReference type="ARBA" id="ARBA00004496"/>
    </source>
</evidence>
<dbReference type="GO" id="GO:0005737">
    <property type="term" value="C:cytoplasm"/>
    <property type="evidence" value="ECO:0007669"/>
    <property type="project" value="UniProtKB-SubCell"/>
</dbReference>
<dbReference type="Gene3D" id="3.40.50.300">
    <property type="entry name" value="P-loop containing nucleotide triphosphate hydrolases"/>
    <property type="match status" value="1"/>
</dbReference>
<dbReference type="InterPro" id="IPR003879">
    <property type="entry name" value="Butyrophylin_SPRY"/>
</dbReference>
<dbReference type="InterPro" id="IPR003877">
    <property type="entry name" value="SPRY_dom"/>
</dbReference>
<evidence type="ECO:0000259" key="7">
    <source>
        <dbReference type="PROSITE" id="PS50188"/>
    </source>
</evidence>
<evidence type="ECO:0000313" key="11">
    <source>
        <dbReference type="Proteomes" id="UP001501920"/>
    </source>
</evidence>
<dbReference type="InterPro" id="IPR027417">
    <property type="entry name" value="P-loop_NTPase"/>
</dbReference>
<dbReference type="Pfam" id="PF02758">
    <property type="entry name" value="PYRIN"/>
    <property type="match status" value="1"/>
</dbReference>
<evidence type="ECO:0000256" key="6">
    <source>
        <dbReference type="ARBA" id="ARBA00022840"/>
    </source>
</evidence>
<dbReference type="Pfam" id="PF00622">
    <property type="entry name" value="SPRY"/>
    <property type="match status" value="1"/>
</dbReference>
<dbReference type="InterPro" id="IPR001611">
    <property type="entry name" value="Leu-rich_rpt"/>
</dbReference>
<dbReference type="AlphaFoldDB" id="A0AAR2JLZ8"/>
<evidence type="ECO:0000313" key="10">
    <source>
        <dbReference type="Ensembl" id="ENSPNAP00000051317.1"/>
    </source>
</evidence>
<dbReference type="PROSITE" id="PS50837">
    <property type="entry name" value="NACHT"/>
    <property type="match status" value="1"/>
</dbReference>
<evidence type="ECO:0000256" key="2">
    <source>
        <dbReference type="ARBA" id="ARBA00022490"/>
    </source>
</evidence>
<evidence type="ECO:0000256" key="4">
    <source>
        <dbReference type="ARBA" id="ARBA00022737"/>
    </source>
</evidence>
<dbReference type="SMART" id="SM00449">
    <property type="entry name" value="SPRY"/>
    <property type="match status" value="1"/>
</dbReference>
<evidence type="ECO:0000259" key="9">
    <source>
        <dbReference type="PROSITE" id="PS50837"/>
    </source>
</evidence>
<dbReference type="GO" id="GO:0005524">
    <property type="term" value="F:ATP binding"/>
    <property type="evidence" value="ECO:0007669"/>
    <property type="project" value="UniProtKB-KW"/>
</dbReference>
<feature type="domain" description="NACHT" evidence="9">
    <location>
        <begin position="181"/>
        <end position="316"/>
    </location>
</feature>
<proteinExistence type="predicted"/>
<feature type="domain" description="B30.2/SPRY" evidence="7">
    <location>
        <begin position="861"/>
        <end position="1054"/>
    </location>
</feature>
<accession>A0AAR2JLZ8</accession>
<dbReference type="PROSITE" id="PS50824">
    <property type="entry name" value="DAPIN"/>
    <property type="match status" value="1"/>
</dbReference>
<dbReference type="InterPro" id="IPR029495">
    <property type="entry name" value="NACHT-assoc"/>
</dbReference>
<dbReference type="InterPro" id="IPR043136">
    <property type="entry name" value="B30.2/SPRY_sf"/>
</dbReference>
<dbReference type="CDD" id="cd16040">
    <property type="entry name" value="SPRY_PRY_SNTX"/>
    <property type="match status" value="1"/>
</dbReference>
<sequence length="1054" mass="120023">MAYIKEELLHTLENLVEEDLKLFQWHLINTIEGSTQIPKVHLKNAKRHETVDKMVARLGDHEAVEVTLDVLKKINQNQLAEELRTKYRAAIIWANPRLKENLKKYFLDKFAWLSDRTSLEDDSLLLKDIYTEIYVTEGCTGGVNTEHEIRQIEAIYPKSKETPVRFSDLFKVQSDQSIHGTKVLTVGIGGVGKTATVHKFILDWAENKSNQDLDLVFFLPFRELNVIKGEEYSLLDLLNYFHCELCDEDEMKMLKFNANMIIILDGLDENKIQLDFNQKKVSSVTQKTTPDKLITNLIKGELLPSALIWITSRPAAASQIPCGYFHFITEIRGFDDSQKEEYFKKRMNNDHQASRIISHIKSVRSLYILCDIPVFCKIAATVLQKGLDGTAMENAPTTMTEMYTHFLLFQTRQKSEKYSRKENEDSPVPPVERGSLKESDILKLGKLAFLQLQKGKQIFFESDLKKCGIDVNEAAVYSGVCTPFFKREGKLFSFVHLSFQEFLAAVFVFLTFASCTHNKLLQTILEKIKWMFRHKLDDLLKTAVKKAMESRKGHLDLFVRFLLGLSLQSNQRLLKALHPELEIKEESLKDTTDYIKKKIKKTKSSEKIINLFHCLSELKDSSLTSEIQDYLNSVDFTAEEFSPTQWSALVFVLLMSEDAQQRFELKIYRPSDEGLRRLLPVVKNTRQALLDHCNLTEDSCKTLASGFSSTLKELDLSNNNMWDSGVKELCVGLKGADCKLEKLRLSGCLITEKGCCFLASVLASVFSSTLKELDLSNNDLKDSGVQELCKGLENSHCKLEILRLSGCLVTEKGCSYLASALSSNPSHLKELDLTYNHPGDSGMELLSARQKDPHCRLETFGVEHAGENRIKPGLRKYAFKITLDPNTSHTQLTVSEGNRKVVYVREHQSYPDHPDRFDDLEQVLSKESLNGRCYWEADWSNEAEIAVTYKGIHRKGSSDDCMFGLNEQSWSLIFSNNSYSVWHNQKRTNIPNPTSPSSRAGVYVDWPAGTLSFYSVSSDTQALTHLYTFHSKFTEPLYAGFRIGPDSSVCVCEI</sequence>
<dbReference type="PRINTS" id="PR01407">
    <property type="entry name" value="BUTYPHLNCDUF"/>
</dbReference>
<dbReference type="InterPro" id="IPR011029">
    <property type="entry name" value="DEATH-like_dom_sf"/>
</dbReference>
<feature type="domain" description="Pyrin" evidence="8">
    <location>
        <begin position="1"/>
        <end position="89"/>
    </location>
</feature>
<dbReference type="InterPro" id="IPR041075">
    <property type="entry name" value="NOD1/2_WH"/>
</dbReference>
<name>A0AAR2JLZ8_PYGNA</name>
<dbReference type="Proteomes" id="UP001501920">
    <property type="component" value="Chromosome 23"/>
</dbReference>
<dbReference type="Pfam" id="PF14484">
    <property type="entry name" value="FISNA"/>
    <property type="match status" value="1"/>
</dbReference>
<dbReference type="InterPro" id="IPR041267">
    <property type="entry name" value="NLRP_HD2"/>
</dbReference>
<keyword evidence="2" id="KW-0963">Cytoplasm</keyword>
<dbReference type="Gene3D" id="3.80.10.10">
    <property type="entry name" value="Ribonuclease Inhibitor"/>
    <property type="match status" value="2"/>
</dbReference>
<dbReference type="FunFam" id="3.40.50.300:FF:000210">
    <property type="entry name" value="Si:dkey-16p6.1"/>
    <property type="match status" value="1"/>
</dbReference>
<reference evidence="10" key="3">
    <citation type="submission" date="2025-09" db="UniProtKB">
        <authorList>
            <consortium name="Ensembl"/>
        </authorList>
    </citation>
    <scope>IDENTIFICATION</scope>
</reference>
<dbReference type="Pfam" id="PF13765">
    <property type="entry name" value="PRY"/>
    <property type="match status" value="1"/>
</dbReference>
<evidence type="ECO:0008006" key="12">
    <source>
        <dbReference type="Google" id="ProtNLM"/>
    </source>
</evidence>
<dbReference type="SUPFAM" id="SSF49899">
    <property type="entry name" value="Concanavalin A-like lectins/glucanases"/>
    <property type="match status" value="1"/>
</dbReference>
<keyword evidence="6" id="KW-0067">ATP-binding</keyword>
<dbReference type="InterPro" id="IPR013320">
    <property type="entry name" value="ConA-like_dom_sf"/>
</dbReference>
<dbReference type="SUPFAM" id="SSF52540">
    <property type="entry name" value="P-loop containing nucleoside triphosphate hydrolases"/>
    <property type="match status" value="1"/>
</dbReference>
<evidence type="ECO:0000259" key="8">
    <source>
        <dbReference type="PROSITE" id="PS50824"/>
    </source>
</evidence>
<dbReference type="SMART" id="SM01289">
    <property type="entry name" value="PYRIN"/>
    <property type="match status" value="1"/>
</dbReference>
<dbReference type="Pfam" id="PF13516">
    <property type="entry name" value="LRR_6"/>
    <property type="match status" value="3"/>
</dbReference>
<dbReference type="InterPro" id="IPR006574">
    <property type="entry name" value="PRY"/>
</dbReference>
<dbReference type="InterPro" id="IPR001870">
    <property type="entry name" value="B30.2/SPRY"/>
</dbReference>
<comment type="subcellular location">
    <subcellularLocation>
        <location evidence="1">Cytoplasm</location>
    </subcellularLocation>
</comment>
<keyword evidence="11" id="KW-1185">Reference proteome</keyword>
<organism evidence="10 11">
    <name type="scientific">Pygocentrus nattereri</name>
    <name type="common">Red-bellied piranha</name>
    <dbReference type="NCBI Taxonomy" id="42514"/>
    <lineage>
        <taxon>Eukaryota</taxon>
        <taxon>Metazoa</taxon>
        <taxon>Chordata</taxon>
        <taxon>Craniata</taxon>
        <taxon>Vertebrata</taxon>
        <taxon>Euteleostomi</taxon>
        <taxon>Actinopterygii</taxon>
        <taxon>Neopterygii</taxon>
        <taxon>Teleostei</taxon>
        <taxon>Ostariophysi</taxon>
        <taxon>Characiformes</taxon>
        <taxon>Characoidei</taxon>
        <taxon>Pygocentrus</taxon>
    </lineage>
</organism>
<reference evidence="10" key="2">
    <citation type="submission" date="2025-08" db="UniProtKB">
        <authorList>
            <consortium name="Ensembl"/>
        </authorList>
    </citation>
    <scope>IDENTIFICATION</scope>
</reference>
<dbReference type="Ensembl" id="ENSPNAT00000085699.1">
    <property type="protein sequence ID" value="ENSPNAP00000051317.1"/>
    <property type="gene ID" value="ENSPNAG00000030244.1"/>
</dbReference>